<dbReference type="SUPFAM" id="SSF54593">
    <property type="entry name" value="Glyoxalase/Bleomycin resistance protein/Dihydroxybiphenyl dioxygenase"/>
    <property type="match status" value="1"/>
</dbReference>
<dbReference type="Gene3D" id="3.10.180.10">
    <property type="entry name" value="2,3-Dihydroxybiphenyl 1,2-Dioxygenase, domain 1"/>
    <property type="match status" value="1"/>
</dbReference>
<dbReference type="InterPro" id="IPR029068">
    <property type="entry name" value="Glyas_Bleomycin-R_OHBP_Dase"/>
</dbReference>
<proteinExistence type="predicted"/>
<name>A0A6J4TWJ8_9ACTN</name>
<protein>
    <recommendedName>
        <fullName evidence="1">VOC domain-containing protein</fullName>
    </recommendedName>
</protein>
<dbReference type="PROSITE" id="PS51819">
    <property type="entry name" value="VOC"/>
    <property type="match status" value="1"/>
</dbReference>
<gene>
    <name evidence="2" type="ORF">AVDCRST_MAG85-3900</name>
</gene>
<dbReference type="InterPro" id="IPR004360">
    <property type="entry name" value="Glyas_Fos-R_dOase_dom"/>
</dbReference>
<dbReference type="InterPro" id="IPR037523">
    <property type="entry name" value="VOC_core"/>
</dbReference>
<evidence type="ECO:0000259" key="1">
    <source>
        <dbReference type="PROSITE" id="PS51819"/>
    </source>
</evidence>
<accession>A0A6J4TWJ8</accession>
<organism evidence="2">
    <name type="scientific">uncultured Solirubrobacteraceae bacterium</name>
    <dbReference type="NCBI Taxonomy" id="1162706"/>
    <lineage>
        <taxon>Bacteria</taxon>
        <taxon>Bacillati</taxon>
        <taxon>Actinomycetota</taxon>
        <taxon>Thermoleophilia</taxon>
        <taxon>Solirubrobacterales</taxon>
        <taxon>Solirubrobacteraceae</taxon>
        <taxon>environmental samples</taxon>
    </lineage>
</organism>
<reference evidence="2" key="1">
    <citation type="submission" date="2020-02" db="EMBL/GenBank/DDBJ databases">
        <authorList>
            <person name="Meier V. D."/>
        </authorList>
    </citation>
    <scope>NUCLEOTIDE SEQUENCE</scope>
    <source>
        <strain evidence="2">AVDCRST_MAG85</strain>
    </source>
</reference>
<sequence length="116" mass="12624">MIHHVALETHPDDAEAAVRFWAILGFGEVDPPDTLSGATRWVERGGQQIHLLLTDEPVAPPQGHPAIVATDYDGTLERLFAAGHPIDPRPEHWGSPRAFVTGPGGHRVEVMQFAPL</sequence>
<dbReference type="EMBL" id="CADCVT010000438">
    <property type="protein sequence ID" value="CAA9533673.1"/>
    <property type="molecule type" value="Genomic_DNA"/>
</dbReference>
<dbReference type="Pfam" id="PF00903">
    <property type="entry name" value="Glyoxalase"/>
    <property type="match status" value="1"/>
</dbReference>
<evidence type="ECO:0000313" key="2">
    <source>
        <dbReference type="EMBL" id="CAA9533673.1"/>
    </source>
</evidence>
<dbReference type="AlphaFoldDB" id="A0A6J4TWJ8"/>
<feature type="domain" description="VOC" evidence="1">
    <location>
        <begin position="1"/>
        <end position="113"/>
    </location>
</feature>